<proteinExistence type="predicted"/>
<feature type="transmembrane region" description="Helical" evidence="2">
    <location>
        <begin position="39"/>
        <end position="59"/>
    </location>
</feature>
<dbReference type="InterPro" id="IPR045781">
    <property type="entry name" value="SxtJ"/>
</dbReference>
<dbReference type="Pfam" id="PF19588">
    <property type="entry name" value="SxtJ"/>
    <property type="match status" value="1"/>
</dbReference>
<gene>
    <name evidence="3" type="ORF">RBSWK_04950</name>
</gene>
<name>L7CC41_RHOBT</name>
<reference evidence="3 4" key="1">
    <citation type="journal article" date="2013" name="Mar. Genomics">
        <title>Expression of sulfatases in Rhodopirellula baltica and the diversity of sulfatases in the genus Rhodopirellula.</title>
        <authorList>
            <person name="Wegner C.E."/>
            <person name="Richter-Heitmann T."/>
            <person name="Klindworth A."/>
            <person name="Klockow C."/>
            <person name="Richter M."/>
            <person name="Achstetter T."/>
            <person name="Glockner F.O."/>
            <person name="Harder J."/>
        </authorList>
    </citation>
    <scope>NUCLEOTIDE SEQUENCE [LARGE SCALE GENOMIC DNA]</scope>
    <source>
        <strain evidence="3 4">SWK14</strain>
    </source>
</reference>
<dbReference type="AlphaFoldDB" id="L7CC41"/>
<evidence type="ECO:0000313" key="3">
    <source>
        <dbReference type="EMBL" id="ELP31212.1"/>
    </source>
</evidence>
<sequence length="135" mass="15206">MPLIDLNAPPSTSMRRWFGLSLGLLLIIASFLLSDFGQWLNIVLLVAGLAVAAVYYTWTASQQPIIRGWQYATYPIAFCVGHLLFGTIYFLVLTPIALILRATGHDPLNLKQEGRSSNWNDRESTPTPDQYFKQF</sequence>
<protein>
    <submittedName>
        <fullName evidence="3">Uncharacterized protein</fullName>
    </submittedName>
</protein>
<keyword evidence="2" id="KW-0472">Membrane</keyword>
<feature type="transmembrane region" description="Helical" evidence="2">
    <location>
        <begin position="71"/>
        <end position="100"/>
    </location>
</feature>
<keyword evidence="2" id="KW-0812">Transmembrane</keyword>
<accession>L7CC41</accession>
<comment type="caution">
    <text evidence="3">The sequence shown here is derived from an EMBL/GenBank/DDBJ whole genome shotgun (WGS) entry which is preliminary data.</text>
</comment>
<evidence type="ECO:0000256" key="1">
    <source>
        <dbReference type="SAM" id="MobiDB-lite"/>
    </source>
</evidence>
<dbReference type="RefSeq" id="WP_007339608.1">
    <property type="nucleotide sequence ID" value="NZ_AMWG01000132.1"/>
</dbReference>
<organism evidence="3 4">
    <name type="scientific">Rhodopirellula baltica SWK14</name>
    <dbReference type="NCBI Taxonomy" id="993516"/>
    <lineage>
        <taxon>Bacteria</taxon>
        <taxon>Pseudomonadati</taxon>
        <taxon>Planctomycetota</taxon>
        <taxon>Planctomycetia</taxon>
        <taxon>Pirellulales</taxon>
        <taxon>Pirellulaceae</taxon>
        <taxon>Rhodopirellula</taxon>
    </lineage>
</organism>
<dbReference type="Proteomes" id="UP000010959">
    <property type="component" value="Unassembled WGS sequence"/>
</dbReference>
<evidence type="ECO:0000256" key="2">
    <source>
        <dbReference type="SAM" id="Phobius"/>
    </source>
</evidence>
<feature type="region of interest" description="Disordered" evidence="1">
    <location>
        <begin position="113"/>
        <end position="135"/>
    </location>
</feature>
<keyword evidence="2" id="KW-1133">Transmembrane helix</keyword>
<dbReference type="EMBL" id="AMWG01000132">
    <property type="protein sequence ID" value="ELP31212.1"/>
    <property type="molecule type" value="Genomic_DNA"/>
</dbReference>
<dbReference type="PATRIC" id="fig|993516.3.peg.5289"/>
<feature type="transmembrane region" description="Helical" evidence="2">
    <location>
        <begin position="17"/>
        <end position="33"/>
    </location>
</feature>
<evidence type="ECO:0000313" key="4">
    <source>
        <dbReference type="Proteomes" id="UP000010959"/>
    </source>
</evidence>